<dbReference type="PANTHER" id="PTHR42834">
    <property type="entry name" value="ENDONUCLEASE/EXONUCLEASE/PHOSPHATASE FAMILY PROTEIN (AFU_ORTHOLOGUE AFUA_3G09210)"/>
    <property type="match status" value="1"/>
</dbReference>
<proteinExistence type="inferred from homology"/>
<comment type="caution">
    <text evidence="4">The sequence shown here is derived from an EMBL/GenBank/DDBJ whole genome shotgun (WGS) entry which is preliminary data.</text>
</comment>
<comment type="similarity">
    <text evidence="1">Belongs to the EndA/NucM nuclease family.</text>
</comment>
<keyword evidence="5" id="KW-1185">Reference proteome</keyword>
<evidence type="ECO:0000313" key="4">
    <source>
        <dbReference type="EMBL" id="PAP76336.1"/>
    </source>
</evidence>
<dbReference type="Proteomes" id="UP000216339">
    <property type="component" value="Unassembled WGS sequence"/>
</dbReference>
<dbReference type="NCBIfam" id="TIGR04183">
    <property type="entry name" value="Por_Secre_tail"/>
    <property type="match status" value="1"/>
</dbReference>
<dbReference type="PANTHER" id="PTHR42834:SF1">
    <property type="entry name" value="ENDONUCLEASE_EXONUCLEASE_PHOSPHATASE FAMILY PROTEIN (AFU_ORTHOLOGUE AFUA_3G09210)"/>
    <property type="match status" value="1"/>
</dbReference>
<evidence type="ECO:0000259" key="3">
    <source>
        <dbReference type="PROSITE" id="PS51841"/>
    </source>
</evidence>
<dbReference type="AlphaFoldDB" id="A0A271IYJ8"/>
<feature type="chain" id="PRO_5013103208" description="LTD domain-containing protein" evidence="2">
    <location>
        <begin position="18"/>
        <end position="713"/>
    </location>
</feature>
<evidence type="ECO:0000256" key="2">
    <source>
        <dbReference type="SAM" id="SignalP"/>
    </source>
</evidence>
<keyword evidence="2" id="KW-0732">Signal</keyword>
<gene>
    <name evidence="4" type="ORF">BSZ37_07705</name>
</gene>
<protein>
    <recommendedName>
        <fullName evidence="3">LTD domain-containing protein</fullName>
    </recommendedName>
</protein>
<feature type="signal peptide" evidence="2">
    <location>
        <begin position="1"/>
        <end position="17"/>
    </location>
</feature>
<feature type="domain" description="LTD" evidence="3">
    <location>
        <begin position="271"/>
        <end position="384"/>
    </location>
</feature>
<dbReference type="InterPro" id="IPR007346">
    <property type="entry name" value="Endonuclease-I"/>
</dbReference>
<reference evidence="4 5" key="1">
    <citation type="submission" date="2016-11" db="EMBL/GenBank/DDBJ databases">
        <title>Study of marine rhodopsin-containing bacteria.</title>
        <authorList>
            <person name="Yoshizawa S."/>
            <person name="Kumagai Y."/>
            <person name="Kogure K."/>
        </authorList>
    </citation>
    <scope>NUCLEOTIDE SEQUENCE [LARGE SCALE GENOMIC DNA]</scope>
    <source>
        <strain evidence="4 5">SAORIC-28</strain>
    </source>
</reference>
<name>A0A271IYJ8_9BACT</name>
<dbReference type="EMBL" id="MQWD01000001">
    <property type="protein sequence ID" value="PAP76336.1"/>
    <property type="molecule type" value="Genomic_DNA"/>
</dbReference>
<dbReference type="Pfam" id="PF04231">
    <property type="entry name" value="Endonuclease_1"/>
    <property type="match status" value="1"/>
</dbReference>
<dbReference type="GO" id="GO:0004518">
    <property type="term" value="F:nuclease activity"/>
    <property type="evidence" value="ECO:0007669"/>
    <property type="project" value="InterPro"/>
</dbReference>
<dbReference type="PROSITE" id="PS51841">
    <property type="entry name" value="LTD"/>
    <property type="match status" value="1"/>
</dbReference>
<dbReference type="InterPro" id="IPR001322">
    <property type="entry name" value="Lamin_tail_dom"/>
</dbReference>
<accession>A0A271IYJ8</accession>
<dbReference type="InterPro" id="IPR026444">
    <property type="entry name" value="Secre_tail"/>
</dbReference>
<evidence type="ECO:0000256" key="1">
    <source>
        <dbReference type="ARBA" id="ARBA00006429"/>
    </source>
</evidence>
<evidence type="ECO:0000313" key="5">
    <source>
        <dbReference type="Proteomes" id="UP000216339"/>
    </source>
</evidence>
<dbReference type="InterPro" id="IPR044925">
    <property type="entry name" value="His-Me_finger_sf"/>
</dbReference>
<dbReference type="Pfam" id="PF18962">
    <property type="entry name" value="Por_Secre_tail"/>
    <property type="match status" value="1"/>
</dbReference>
<dbReference type="RefSeq" id="WP_179299518.1">
    <property type="nucleotide sequence ID" value="NZ_MQWD01000001.1"/>
</dbReference>
<sequence>MRVATLLAVLLTAPALAQPQTTLYPGQSGASLLNAVRSAYTPAQTLGYNNGRDVLYQHEQDTHGEVCGVYTRFCITLTPGQDPSTDAYTKGVNAEHTWPQSYGAGSEPAKSDLHHLFPAKDNVNSSRGNHPYAEVPDAEATAWYREGQSQSFVPTVAVDEWSERASGHPDPAFSARFEPREDHAGNAARAVFYFRAIYDAEVQAAGSEAFFDVQKGDLIVWHYEDPVDLAEYARSEWVATLQGTPNPFVLDSTLARRAFGLSGVPGNGGGAGGGGGTGSTGPLWVNEVHYDNDGTDVGEGVEVAGPAGTDLAGWTLALYNGSGGAVYQTVSLSGTVPAQQGGHGTVWVAVSGLQNGSPDGLALVDPTGTVVQFLSYEGPLTATDGPASGATSTDLGVAETSSTPVGWSLQVGGAGSAAGDFAWEGPQAGTPGAPNANQTFVGGSGPAPEAWVNEVHYDNSGGDTNEGVEVAGTAGLDLSGWSVALYNGSNGAVYDTVSLSGTIDDEGAGVGALWFARSGVQNGSPDGLALVDDGGAVVQFISYEGTLTAADGPAAGMTSDDLGVAETSGTPTGYSLQLTGTGSSAGDFSWAGPQAHTRGSENAGQTFTAPGSRRAVAAEGRPEADDAGAGLAVAVYPNPATGPVTVAVELAQAAEVRAEVYDALGRRVAAADARLGAGFGSVPVDLTGLPAGVYVVRVAAGETADSRVVTVAR</sequence>
<organism evidence="4 5">
    <name type="scientific">Rubrivirga marina</name>
    <dbReference type="NCBI Taxonomy" id="1196024"/>
    <lineage>
        <taxon>Bacteria</taxon>
        <taxon>Pseudomonadati</taxon>
        <taxon>Rhodothermota</taxon>
        <taxon>Rhodothermia</taxon>
        <taxon>Rhodothermales</taxon>
        <taxon>Rubricoccaceae</taxon>
        <taxon>Rubrivirga</taxon>
    </lineage>
</organism>
<dbReference type="SUPFAM" id="SSF54060">
    <property type="entry name" value="His-Me finger endonucleases"/>
    <property type="match status" value="1"/>
</dbReference>